<keyword evidence="5" id="KW-1185">Reference proteome</keyword>
<reference evidence="4 5" key="1">
    <citation type="submission" date="2016-10" db="EMBL/GenBank/DDBJ databases">
        <authorList>
            <person name="de Groot N.N."/>
        </authorList>
    </citation>
    <scope>NUCLEOTIDE SEQUENCE [LARGE SCALE GENOMIC DNA]</scope>
    <source>
        <strain evidence="4 5">DSM 21228</strain>
    </source>
</reference>
<dbReference type="STRING" id="525918.SAMN05660964_01448"/>
<evidence type="ECO:0000313" key="4">
    <source>
        <dbReference type="EMBL" id="SEA37970.1"/>
    </source>
</evidence>
<name>A0A1H4APW4_9GAMM</name>
<dbReference type="InterPro" id="IPR049052">
    <property type="entry name" value="nSTAND1"/>
</dbReference>
<evidence type="ECO:0000259" key="3">
    <source>
        <dbReference type="Pfam" id="PF20703"/>
    </source>
</evidence>
<feature type="transmembrane region" description="Helical" evidence="1">
    <location>
        <begin position="691"/>
        <end position="710"/>
    </location>
</feature>
<keyword evidence="1" id="KW-0812">Transmembrane</keyword>
<dbReference type="InterPro" id="IPR024983">
    <property type="entry name" value="CHAT_dom"/>
</dbReference>
<dbReference type="OrthoDB" id="1971692at2"/>
<keyword evidence="1" id="KW-0472">Membrane</keyword>
<keyword evidence="1" id="KW-1133">Transmembrane helix</keyword>
<dbReference type="Pfam" id="PF12770">
    <property type="entry name" value="CHAT"/>
    <property type="match status" value="1"/>
</dbReference>
<dbReference type="Pfam" id="PF20703">
    <property type="entry name" value="nSTAND1"/>
    <property type="match status" value="1"/>
</dbReference>
<protein>
    <submittedName>
        <fullName evidence="4">CHAT domain-containing protein</fullName>
    </submittedName>
</protein>
<dbReference type="InterPro" id="IPR027417">
    <property type="entry name" value="P-loop_NTPase"/>
</dbReference>
<evidence type="ECO:0000259" key="2">
    <source>
        <dbReference type="Pfam" id="PF12770"/>
    </source>
</evidence>
<organism evidence="4 5">
    <name type="scientific">Thiothrix caldifontis</name>
    <dbReference type="NCBI Taxonomy" id="525918"/>
    <lineage>
        <taxon>Bacteria</taxon>
        <taxon>Pseudomonadati</taxon>
        <taxon>Pseudomonadota</taxon>
        <taxon>Gammaproteobacteria</taxon>
        <taxon>Thiotrichales</taxon>
        <taxon>Thiotrichaceae</taxon>
        <taxon>Thiothrix</taxon>
    </lineage>
</organism>
<proteinExistence type="predicted"/>
<dbReference type="Proteomes" id="UP000199397">
    <property type="component" value="Unassembled WGS sequence"/>
</dbReference>
<dbReference type="RefSeq" id="WP_139282134.1">
    <property type="nucleotide sequence ID" value="NZ_FNQP01000007.1"/>
</dbReference>
<feature type="domain" description="Novel STAND NTPase 1" evidence="3">
    <location>
        <begin position="236"/>
        <end position="646"/>
    </location>
</feature>
<dbReference type="EMBL" id="FNQP01000007">
    <property type="protein sequence ID" value="SEA37970.1"/>
    <property type="molecule type" value="Genomic_DNA"/>
</dbReference>
<evidence type="ECO:0000256" key="1">
    <source>
        <dbReference type="SAM" id="Phobius"/>
    </source>
</evidence>
<feature type="domain" description="CHAT" evidence="2">
    <location>
        <begin position="67"/>
        <end position="206"/>
    </location>
</feature>
<dbReference type="AlphaFoldDB" id="A0A1H4APW4"/>
<accession>A0A1H4APW4</accession>
<gene>
    <name evidence="4" type="ORF">SAMN05660964_01448</name>
</gene>
<evidence type="ECO:0000313" key="5">
    <source>
        <dbReference type="Proteomes" id="UP000199397"/>
    </source>
</evidence>
<sequence>MNSTLPSPMNTSPSSPLILLIFANDRTAYLDSIRKERQHLISLLQPAADALGLELKDIDYSTVEGVIDLLNLQRERLAVLHFAGHSGTNLLRLDEGDAHASGLAAKLAECPNLKLVFLNGCNNAALVKAIADAGIPSVIGTRQPIADDAAKHFSQGFFKALAEQKRSVAAAFAQAQADVQTLAGQHYRSLDLSLPAAMQEWAWFMASNTPDWQLADAANPCNRLPALPRGELPAKPFKNLYYYTAADAEIFFGRCRAILEVLQLLDEAKEPVLLLHGGTGVGKSSFLLAGLIPRLKAPSRQQPVHYLRYNELNPQQDPLTQLFGSSDSAAIRARLDTPTPTGLPAIWIIDQMEEIFFAHERTQDAKTSIPPALDTLLTALHSVFYPPDGSGRPDAKLILSLRKEWFAELHDACRAHQVNQHDYLLKPLDKPAILEVIETPAATLHLQQHYHLRITNTADGRLAEQIADDLLTDKQSNIAPTLQIILSRLWERVEHQQERVWDEDLYLDEQRTGLLLEDYLDQQLQDIAAKASWGMEAKDSGLLLDVLHTHTTPQGTAKTVTAAAYETLYPHIPYRAALLKALKDRYLIIEPQTNENQPSKSQTRLAHDTLAQLVKTSFNASELPGQRMQRILTHRYTDWLNNHRQASFLDDYELEICEKGVVGKYRLTAEEESFIQASKKNNRVRNIMEEAMTVIVFIASFYISISFLTGHGVKLL</sequence>
<dbReference type="SUPFAM" id="SSF52540">
    <property type="entry name" value="P-loop containing nucleoside triphosphate hydrolases"/>
    <property type="match status" value="1"/>
</dbReference>